<dbReference type="Proteomes" id="UP000799423">
    <property type="component" value="Unassembled WGS sequence"/>
</dbReference>
<organism evidence="1 2">
    <name type="scientific">Plenodomus tracheiphilus IPT5</name>
    <dbReference type="NCBI Taxonomy" id="1408161"/>
    <lineage>
        <taxon>Eukaryota</taxon>
        <taxon>Fungi</taxon>
        <taxon>Dikarya</taxon>
        <taxon>Ascomycota</taxon>
        <taxon>Pezizomycotina</taxon>
        <taxon>Dothideomycetes</taxon>
        <taxon>Pleosporomycetidae</taxon>
        <taxon>Pleosporales</taxon>
        <taxon>Pleosporineae</taxon>
        <taxon>Leptosphaeriaceae</taxon>
        <taxon>Plenodomus</taxon>
    </lineage>
</organism>
<dbReference type="AlphaFoldDB" id="A0A6A7B9L3"/>
<dbReference type="EMBL" id="MU006304">
    <property type="protein sequence ID" value="KAF2850888.1"/>
    <property type="molecule type" value="Genomic_DNA"/>
</dbReference>
<reference evidence="1" key="1">
    <citation type="submission" date="2020-01" db="EMBL/GenBank/DDBJ databases">
        <authorList>
            <consortium name="DOE Joint Genome Institute"/>
            <person name="Haridas S."/>
            <person name="Albert R."/>
            <person name="Binder M."/>
            <person name="Bloem J."/>
            <person name="Labutti K."/>
            <person name="Salamov A."/>
            <person name="Andreopoulos B."/>
            <person name="Baker S.E."/>
            <person name="Barry K."/>
            <person name="Bills G."/>
            <person name="Bluhm B.H."/>
            <person name="Cannon C."/>
            <person name="Castanera R."/>
            <person name="Culley D.E."/>
            <person name="Daum C."/>
            <person name="Ezra D."/>
            <person name="Gonzalez J.B."/>
            <person name="Henrissat B."/>
            <person name="Kuo A."/>
            <person name="Liang C."/>
            <person name="Lipzen A."/>
            <person name="Lutzoni F."/>
            <person name="Magnuson J."/>
            <person name="Mondo S."/>
            <person name="Nolan M."/>
            <person name="Ohm R."/>
            <person name="Pangilinan J."/>
            <person name="Park H.-J."/>
            <person name="Ramirez L."/>
            <person name="Alfaro M."/>
            <person name="Sun H."/>
            <person name="Tritt A."/>
            <person name="Yoshinaga Y."/>
            <person name="Zwiers L.-H."/>
            <person name="Turgeon B.G."/>
            <person name="Goodwin S.B."/>
            <person name="Spatafora J.W."/>
            <person name="Crous P.W."/>
            <person name="Grigoriev I.V."/>
        </authorList>
    </citation>
    <scope>NUCLEOTIDE SEQUENCE</scope>
    <source>
        <strain evidence="1">IPT5</strain>
    </source>
</reference>
<gene>
    <name evidence="1" type="ORF">T440DRAFT_468037</name>
</gene>
<name>A0A6A7B9L3_9PLEO</name>
<protein>
    <submittedName>
        <fullName evidence="1">Uncharacterized protein</fullName>
    </submittedName>
</protein>
<dbReference type="OrthoDB" id="2157530at2759"/>
<keyword evidence="2" id="KW-1185">Reference proteome</keyword>
<accession>A0A6A7B9L3</accession>
<proteinExistence type="predicted"/>
<evidence type="ECO:0000313" key="2">
    <source>
        <dbReference type="Proteomes" id="UP000799423"/>
    </source>
</evidence>
<dbReference type="Pfam" id="PF26639">
    <property type="entry name" value="Het-6_barrel"/>
    <property type="match status" value="1"/>
</dbReference>
<evidence type="ECO:0000313" key="1">
    <source>
        <dbReference type="EMBL" id="KAF2850888.1"/>
    </source>
</evidence>
<sequence>MIGVGPTITQEGDVLVVLFGKTCFPFLLRPVGNLWRFVGSCYIHALRDSKVIDRWKESGEPAEDFMIY</sequence>